<evidence type="ECO:0000256" key="2">
    <source>
        <dbReference type="ARBA" id="ARBA00022475"/>
    </source>
</evidence>
<accession>A0ABQ2PBL4</accession>
<dbReference type="PANTHER" id="PTHR33885:SF3">
    <property type="entry name" value="PHAGE SHOCK PROTEIN C"/>
    <property type="match status" value="1"/>
</dbReference>
<name>A0ABQ2PBL4_9NEIS</name>
<evidence type="ECO:0000256" key="4">
    <source>
        <dbReference type="ARBA" id="ARBA00022989"/>
    </source>
</evidence>
<sequence>MEEKRMRRSRHNKWVAGVIGGMGDYLNISADKLRIVFILLSICVAGFPGLILYLILWFLMPTEE</sequence>
<organism evidence="8 9">
    <name type="scientific">Silvimonas iriomotensis</name>
    <dbReference type="NCBI Taxonomy" id="449662"/>
    <lineage>
        <taxon>Bacteria</taxon>
        <taxon>Pseudomonadati</taxon>
        <taxon>Pseudomonadota</taxon>
        <taxon>Betaproteobacteria</taxon>
        <taxon>Neisseriales</taxon>
        <taxon>Chitinibacteraceae</taxon>
        <taxon>Silvimonas</taxon>
    </lineage>
</organism>
<comment type="subcellular location">
    <subcellularLocation>
        <location evidence="1">Cell membrane</location>
        <topology evidence="1">Single-pass membrane protein</topology>
    </subcellularLocation>
</comment>
<dbReference type="Pfam" id="PF04024">
    <property type="entry name" value="PspC"/>
    <property type="match status" value="1"/>
</dbReference>
<evidence type="ECO:0000259" key="7">
    <source>
        <dbReference type="Pfam" id="PF04024"/>
    </source>
</evidence>
<dbReference type="InterPro" id="IPR052027">
    <property type="entry name" value="PspC"/>
</dbReference>
<protein>
    <submittedName>
        <fullName evidence="8">Stress-responsive transcriptional regulator</fullName>
    </submittedName>
</protein>
<dbReference type="InterPro" id="IPR007168">
    <property type="entry name" value="Phageshock_PspC_N"/>
</dbReference>
<feature type="domain" description="Phage shock protein PspC N-terminal" evidence="7">
    <location>
        <begin position="4"/>
        <end position="63"/>
    </location>
</feature>
<evidence type="ECO:0000313" key="9">
    <source>
        <dbReference type="Proteomes" id="UP000637267"/>
    </source>
</evidence>
<keyword evidence="2" id="KW-1003">Cell membrane</keyword>
<dbReference type="RefSeq" id="WP_188691529.1">
    <property type="nucleotide sequence ID" value="NZ_BMLX01000004.1"/>
</dbReference>
<keyword evidence="4 6" id="KW-1133">Transmembrane helix</keyword>
<feature type="transmembrane region" description="Helical" evidence="6">
    <location>
        <begin position="35"/>
        <end position="60"/>
    </location>
</feature>
<proteinExistence type="predicted"/>
<keyword evidence="9" id="KW-1185">Reference proteome</keyword>
<evidence type="ECO:0000256" key="1">
    <source>
        <dbReference type="ARBA" id="ARBA00004162"/>
    </source>
</evidence>
<dbReference type="PANTHER" id="PTHR33885">
    <property type="entry name" value="PHAGE SHOCK PROTEIN C"/>
    <property type="match status" value="1"/>
</dbReference>
<dbReference type="Proteomes" id="UP000637267">
    <property type="component" value="Unassembled WGS sequence"/>
</dbReference>
<dbReference type="EMBL" id="BMLX01000004">
    <property type="protein sequence ID" value="GGP22918.1"/>
    <property type="molecule type" value="Genomic_DNA"/>
</dbReference>
<evidence type="ECO:0000256" key="5">
    <source>
        <dbReference type="ARBA" id="ARBA00023136"/>
    </source>
</evidence>
<keyword evidence="5 6" id="KW-0472">Membrane</keyword>
<reference evidence="9" key="1">
    <citation type="journal article" date="2019" name="Int. J. Syst. Evol. Microbiol.">
        <title>The Global Catalogue of Microorganisms (GCM) 10K type strain sequencing project: providing services to taxonomists for standard genome sequencing and annotation.</title>
        <authorList>
            <consortium name="The Broad Institute Genomics Platform"/>
            <consortium name="The Broad Institute Genome Sequencing Center for Infectious Disease"/>
            <person name="Wu L."/>
            <person name="Ma J."/>
        </authorList>
    </citation>
    <scope>NUCLEOTIDE SEQUENCE [LARGE SCALE GENOMIC DNA]</scope>
    <source>
        <strain evidence="9">CGMCC 1.8859</strain>
    </source>
</reference>
<evidence type="ECO:0000256" key="6">
    <source>
        <dbReference type="SAM" id="Phobius"/>
    </source>
</evidence>
<keyword evidence="3 6" id="KW-0812">Transmembrane</keyword>
<evidence type="ECO:0000313" key="8">
    <source>
        <dbReference type="EMBL" id="GGP22918.1"/>
    </source>
</evidence>
<gene>
    <name evidence="8" type="ORF">GCM10010970_29180</name>
</gene>
<evidence type="ECO:0000256" key="3">
    <source>
        <dbReference type="ARBA" id="ARBA00022692"/>
    </source>
</evidence>
<comment type="caution">
    <text evidence="8">The sequence shown here is derived from an EMBL/GenBank/DDBJ whole genome shotgun (WGS) entry which is preliminary data.</text>
</comment>